<organism evidence="1">
    <name type="scientific">uncultured Solirubrobacteraceae bacterium</name>
    <dbReference type="NCBI Taxonomy" id="1162706"/>
    <lineage>
        <taxon>Bacteria</taxon>
        <taxon>Bacillati</taxon>
        <taxon>Actinomycetota</taxon>
        <taxon>Thermoleophilia</taxon>
        <taxon>Solirubrobacterales</taxon>
        <taxon>Solirubrobacteraceae</taxon>
        <taxon>environmental samples</taxon>
    </lineage>
</organism>
<protein>
    <submittedName>
        <fullName evidence="1">Uncharacterized protein</fullName>
    </submittedName>
</protein>
<reference evidence="1" key="1">
    <citation type="submission" date="2020-02" db="EMBL/GenBank/DDBJ databases">
        <authorList>
            <person name="Meier V. D."/>
        </authorList>
    </citation>
    <scope>NUCLEOTIDE SEQUENCE</scope>
    <source>
        <strain evidence="1">AVDCRST_MAG85</strain>
    </source>
</reference>
<sequence>RRHGRSQHRDLPRRIVRCLGERYDVLDRLGRQWRHEPGRRELDRRQRHRRDRHL</sequence>
<accession>A0A6J4TPY6</accession>
<evidence type="ECO:0000313" key="1">
    <source>
        <dbReference type="EMBL" id="CAA9529556.1"/>
    </source>
</evidence>
<feature type="non-terminal residue" evidence="1">
    <location>
        <position position="54"/>
    </location>
</feature>
<feature type="non-terminal residue" evidence="1">
    <location>
        <position position="1"/>
    </location>
</feature>
<name>A0A6J4TPY6_9ACTN</name>
<dbReference type="EMBL" id="CADCVT010000393">
    <property type="protein sequence ID" value="CAA9529556.1"/>
    <property type="molecule type" value="Genomic_DNA"/>
</dbReference>
<gene>
    <name evidence="1" type="ORF">AVDCRST_MAG85-3546</name>
</gene>
<proteinExistence type="predicted"/>
<dbReference type="AlphaFoldDB" id="A0A6J4TPY6"/>